<protein>
    <submittedName>
        <fullName evidence="3">OmpW family outer membrane protein</fullName>
    </submittedName>
</protein>
<feature type="signal peptide" evidence="2">
    <location>
        <begin position="1"/>
        <end position="29"/>
    </location>
</feature>
<dbReference type="Gene3D" id="2.40.160.20">
    <property type="match status" value="1"/>
</dbReference>
<dbReference type="PANTHER" id="PTHR36920:SF1">
    <property type="entry name" value="OUTER MEMBRANE PROTEIN W"/>
    <property type="match status" value="1"/>
</dbReference>
<keyword evidence="4" id="KW-1185">Reference proteome</keyword>
<sequence>MHSTTVRFPGLVRALALTGTMMAATLAQAQDAAIPMPRPTEEQAAGLEAGDWLVRARIAGLFPVDETSSVGLIGGRIETPDMILPDLQIAYFLTDRISVEGQAGVVRTRPRIVGSIIGEFEIGTIWSAAVSGSIQYHFLPDQRLNPYVGIGASYSHPISTKPARGVSDFDVKAQTSLLIQAGADYRISGDWFGNAVARYLVVPEQVYQGGGASFESDADMVFVGAGIGYRF</sequence>
<comment type="caution">
    <text evidence="3">The sequence shown here is derived from an EMBL/GenBank/DDBJ whole genome shotgun (WGS) entry which is preliminary data.</text>
</comment>
<gene>
    <name evidence="3" type="ORF">U0C82_00045</name>
</gene>
<proteinExistence type="inferred from homology"/>
<dbReference type="Pfam" id="PF03922">
    <property type="entry name" value="OmpW"/>
    <property type="match status" value="1"/>
</dbReference>
<name>A0ABU5HWK3_9HYPH</name>
<feature type="chain" id="PRO_5046944746" evidence="2">
    <location>
        <begin position="30"/>
        <end position="231"/>
    </location>
</feature>
<evidence type="ECO:0000313" key="3">
    <source>
        <dbReference type="EMBL" id="MDY8107536.1"/>
    </source>
</evidence>
<reference evidence="3 4" key="1">
    <citation type="submission" date="2023-12" db="EMBL/GenBank/DDBJ databases">
        <title>Description of Novel Strain Fulvimarina sp. 2208YS6-2-32 isolated from Uroteuthis (Photololigo) edulis.</title>
        <authorList>
            <person name="Park J.-S."/>
        </authorList>
    </citation>
    <scope>NUCLEOTIDE SEQUENCE [LARGE SCALE GENOMIC DNA]</scope>
    <source>
        <strain evidence="3 4">2208YS6-2-32</strain>
    </source>
</reference>
<dbReference type="EMBL" id="JAXLPB010000001">
    <property type="protein sequence ID" value="MDY8107536.1"/>
    <property type="molecule type" value="Genomic_DNA"/>
</dbReference>
<organism evidence="3 4">
    <name type="scientific">Fulvimarina uroteuthidis</name>
    <dbReference type="NCBI Taxonomy" id="3098149"/>
    <lineage>
        <taxon>Bacteria</taxon>
        <taxon>Pseudomonadati</taxon>
        <taxon>Pseudomonadota</taxon>
        <taxon>Alphaproteobacteria</taxon>
        <taxon>Hyphomicrobiales</taxon>
        <taxon>Aurantimonadaceae</taxon>
        <taxon>Fulvimarina</taxon>
    </lineage>
</organism>
<dbReference type="Proteomes" id="UP001294412">
    <property type="component" value="Unassembled WGS sequence"/>
</dbReference>
<keyword evidence="2" id="KW-0732">Signal</keyword>
<comment type="similarity">
    <text evidence="1">Belongs to the OmpW/AlkL family.</text>
</comment>
<dbReference type="PANTHER" id="PTHR36920">
    <property type="match status" value="1"/>
</dbReference>
<evidence type="ECO:0000256" key="1">
    <source>
        <dbReference type="ARBA" id="ARBA00009330"/>
    </source>
</evidence>
<evidence type="ECO:0000313" key="4">
    <source>
        <dbReference type="Proteomes" id="UP001294412"/>
    </source>
</evidence>
<dbReference type="RefSeq" id="WP_322184634.1">
    <property type="nucleotide sequence ID" value="NZ_JAXLPB010000001.1"/>
</dbReference>
<dbReference type="SUPFAM" id="SSF56925">
    <property type="entry name" value="OMPA-like"/>
    <property type="match status" value="1"/>
</dbReference>
<evidence type="ECO:0000256" key="2">
    <source>
        <dbReference type="SAM" id="SignalP"/>
    </source>
</evidence>
<accession>A0ABU5HWK3</accession>
<dbReference type="InterPro" id="IPR005618">
    <property type="entry name" value="OMPW"/>
</dbReference>
<dbReference type="InterPro" id="IPR011250">
    <property type="entry name" value="OMP/PagP_B-barrel"/>
</dbReference>